<evidence type="ECO:0000259" key="1">
    <source>
        <dbReference type="Pfam" id="PF00535"/>
    </source>
</evidence>
<evidence type="ECO:0000313" key="2">
    <source>
        <dbReference type="EMBL" id="KFF27619.1"/>
    </source>
</evidence>
<dbReference type="STRING" id="558152.IQ37_10375"/>
<protein>
    <submittedName>
        <fullName evidence="2">Glycosyl transferase family 2</fullName>
    </submittedName>
</protein>
<dbReference type="EMBL" id="JPRJ01000016">
    <property type="protein sequence ID" value="KFF27619.1"/>
    <property type="molecule type" value="Genomic_DNA"/>
</dbReference>
<dbReference type="InterPro" id="IPR050834">
    <property type="entry name" value="Glycosyltransf_2"/>
</dbReference>
<evidence type="ECO:0000313" key="3">
    <source>
        <dbReference type="Proteomes" id="UP000028709"/>
    </source>
</evidence>
<dbReference type="SUPFAM" id="SSF53448">
    <property type="entry name" value="Nucleotide-diphospho-sugar transferases"/>
    <property type="match status" value="1"/>
</dbReference>
<feature type="domain" description="Glycosyltransferase 2-like" evidence="1">
    <location>
        <begin position="4"/>
        <end position="141"/>
    </location>
</feature>
<keyword evidence="3" id="KW-1185">Reference proteome</keyword>
<dbReference type="PANTHER" id="PTHR43685">
    <property type="entry name" value="GLYCOSYLTRANSFERASE"/>
    <property type="match status" value="1"/>
</dbReference>
<dbReference type="InterPro" id="IPR001173">
    <property type="entry name" value="Glyco_trans_2-like"/>
</dbReference>
<proteinExistence type="predicted"/>
<dbReference type="AlphaFoldDB" id="A0A086BFA5"/>
<dbReference type="Proteomes" id="UP000028709">
    <property type="component" value="Unassembled WGS sequence"/>
</dbReference>
<gene>
    <name evidence="2" type="ORF">IQ37_10375</name>
</gene>
<dbReference type="Pfam" id="PF00535">
    <property type="entry name" value="Glycos_transf_2"/>
    <property type="match status" value="1"/>
</dbReference>
<accession>A0A086BFA5</accession>
<sequence length="299" mass="35117">MKISICIPVYNFEVGELVNDLKNEISEKNLNAEILLIDDASDEKFIDINRGLQQEADHFIFLEKNIGRSRIRNLFLDYSGGDYLLFLDCDGKIIEKNFLENYISFIVNNSTTQVIYGGRKVSESFPDQDHYLRWKFAIERENLPVNKRLENPYLSFQTNNFIIKKETLQKVRFNSEFQKYGYEDLLFAMDLRAENIKIDHIENPIFNNDVENNQLYLEKVKESVESLSNMLKNKQLSGRLSEVKLVKAYKVLKNQPLRLFFKLFFTAGKRVLKNHLLKGTGSLRYLDLYKLGLLLERMP</sequence>
<dbReference type="KEGG" id="cpip:CJF12_14125"/>
<dbReference type="OrthoDB" id="761861at2"/>
<dbReference type="GO" id="GO:0016740">
    <property type="term" value="F:transferase activity"/>
    <property type="evidence" value="ECO:0007669"/>
    <property type="project" value="UniProtKB-KW"/>
</dbReference>
<dbReference type="eggNOG" id="COG1215">
    <property type="taxonomic scope" value="Bacteria"/>
</dbReference>
<name>A0A086BFA5_9FLAO</name>
<organism evidence="2 3">
    <name type="scientific">Chryseobacterium piperi</name>
    <dbReference type="NCBI Taxonomy" id="558152"/>
    <lineage>
        <taxon>Bacteria</taxon>
        <taxon>Pseudomonadati</taxon>
        <taxon>Bacteroidota</taxon>
        <taxon>Flavobacteriia</taxon>
        <taxon>Flavobacteriales</taxon>
        <taxon>Weeksellaceae</taxon>
        <taxon>Chryseobacterium group</taxon>
        <taxon>Chryseobacterium</taxon>
    </lineage>
</organism>
<dbReference type="RefSeq" id="WP_034684647.1">
    <property type="nucleotide sequence ID" value="NZ_CP023049.2"/>
</dbReference>
<reference evidence="2 3" key="1">
    <citation type="submission" date="2014-07" db="EMBL/GenBank/DDBJ databases">
        <title>Genome of Chryseobacterium piperi CTM.</title>
        <authorList>
            <person name="Pipes S.E."/>
            <person name="Stropko S.J."/>
            <person name="Newman J.D."/>
        </authorList>
    </citation>
    <scope>NUCLEOTIDE SEQUENCE [LARGE SCALE GENOMIC DNA]</scope>
    <source>
        <strain evidence="2 3">CTM</strain>
    </source>
</reference>
<comment type="caution">
    <text evidence="2">The sequence shown here is derived from an EMBL/GenBank/DDBJ whole genome shotgun (WGS) entry which is preliminary data.</text>
</comment>
<keyword evidence="2" id="KW-0808">Transferase</keyword>
<dbReference type="Gene3D" id="3.90.550.10">
    <property type="entry name" value="Spore Coat Polysaccharide Biosynthesis Protein SpsA, Chain A"/>
    <property type="match status" value="1"/>
</dbReference>
<dbReference type="PANTHER" id="PTHR43685:SF2">
    <property type="entry name" value="GLYCOSYLTRANSFERASE 2-LIKE DOMAIN-CONTAINING PROTEIN"/>
    <property type="match status" value="1"/>
</dbReference>
<dbReference type="InterPro" id="IPR029044">
    <property type="entry name" value="Nucleotide-diphossugar_trans"/>
</dbReference>
<dbReference type="CDD" id="cd00761">
    <property type="entry name" value="Glyco_tranf_GTA_type"/>
    <property type="match status" value="1"/>
</dbReference>